<dbReference type="Proteomes" id="UP000255108">
    <property type="component" value="Unassembled WGS sequence"/>
</dbReference>
<name>A0A377Q3B7_9NEIS</name>
<feature type="domain" description="Peptidase M15A C-terminal" evidence="1">
    <location>
        <begin position="9"/>
        <end position="108"/>
    </location>
</feature>
<dbReference type="SUPFAM" id="SSF55166">
    <property type="entry name" value="Hedgehog/DD-peptidase"/>
    <property type="match status" value="1"/>
</dbReference>
<dbReference type="Proteomes" id="UP000295794">
    <property type="component" value="Unassembled WGS sequence"/>
</dbReference>
<protein>
    <submittedName>
        <fullName evidence="2 3">Peptidase M15</fullName>
    </submittedName>
</protein>
<dbReference type="InterPro" id="IPR013230">
    <property type="entry name" value="Peptidase_M15A_C"/>
</dbReference>
<evidence type="ECO:0000313" key="2">
    <source>
        <dbReference type="EMBL" id="STQ89297.1"/>
    </source>
</evidence>
<proteinExistence type="predicted"/>
<dbReference type="EMBL" id="SMBT01000001">
    <property type="protein sequence ID" value="TCU90270.1"/>
    <property type="molecule type" value="Genomic_DNA"/>
</dbReference>
<evidence type="ECO:0000259" key="1">
    <source>
        <dbReference type="Pfam" id="PF08291"/>
    </source>
</evidence>
<reference evidence="3 5" key="2">
    <citation type="submission" date="2019-03" db="EMBL/GenBank/DDBJ databases">
        <title>Genomic Encyclopedia of Type Strains, Phase IV (KMG-IV): sequencing the most valuable type-strain genomes for metagenomic binning, comparative biology and taxonomic classification.</title>
        <authorList>
            <person name="Goeker M."/>
        </authorList>
    </citation>
    <scope>NUCLEOTIDE SEQUENCE [LARGE SCALE GENOMIC DNA]</scope>
    <source>
        <strain evidence="3 5">DSM 3764</strain>
    </source>
</reference>
<evidence type="ECO:0000313" key="3">
    <source>
        <dbReference type="EMBL" id="TCU90270.1"/>
    </source>
</evidence>
<accession>A0A377Q3B7</accession>
<dbReference type="Pfam" id="PF08291">
    <property type="entry name" value="Peptidase_M15_3"/>
    <property type="match status" value="1"/>
</dbReference>
<dbReference type="OrthoDB" id="5242612at2"/>
<keyword evidence="5" id="KW-1185">Reference proteome</keyword>
<dbReference type="AlphaFoldDB" id="A0A377Q3B7"/>
<dbReference type="RefSeq" id="WP_115225758.1">
    <property type="nucleotide sequence ID" value="NZ_CAWOLO010000001.1"/>
</dbReference>
<organism evidence="2 4">
    <name type="scientific">Iodobacter fluviatilis</name>
    <dbReference type="NCBI Taxonomy" id="537"/>
    <lineage>
        <taxon>Bacteria</taxon>
        <taxon>Pseudomonadati</taxon>
        <taxon>Pseudomonadota</taxon>
        <taxon>Betaproteobacteria</taxon>
        <taxon>Neisseriales</taxon>
        <taxon>Chitinibacteraceae</taxon>
        <taxon>Iodobacter</taxon>
    </lineage>
</organism>
<evidence type="ECO:0000313" key="5">
    <source>
        <dbReference type="Proteomes" id="UP000295794"/>
    </source>
</evidence>
<evidence type="ECO:0000313" key="4">
    <source>
        <dbReference type="Proteomes" id="UP000255108"/>
    </source>
</evidence>
<dbReference type="EMBL" id="UGHR01000001">
    <property type="protein sequence ID" value="STQ89297.1"/>
    <property type="molecule type" value="Genomic_DNA"/>
</dbReference>
<sequence>MNTSPQLSPHFSLREFTASATADRLNIDNSLPATLQDNATHTCEQLEKIRAILGNNPLIITSGWRTPALNKVVGGSASSDHATARAVDIRCPKFGTARTIARTLAASDIEFDQLILESPTLPSAWVHIGFRKGANRRQVLTKFAGDKTYYAGLK</sequence>
<dbReference type="InterPro" id="IPR009045">
    <property type="entry name" value="Zn_M74/Hedgehog-like"/>
</dbReference>
<reference evidence="2 4" key="1">
    <citation type="submission" date="2018-06" db="EMBL/GenBank/DDBJ databases">
        <authorList>
            <consortium name="Pathogen Informatics"/>
            <person name="Doyle S."/>
        </authorList>
    </citation>
    <scope>NUCLEOTIDE SEQUENCE [LARGE SCALE GENOMIC DNA]</scope>
    <source>
        <strain evidence="2 4">NCTC11159</strain>
    </source>
</reference>
<gene>
    <name evidence="3" type="ORF">EV682_101295</name>
    <name evidence="2" type="ORF">NCTC11159_00313</name>
</gene>
<dbReference type="Gene3D" id="3.30.1380.10">
    <property type="match status" value="1"/>
</dbReference>